<dbReference type="Proteomes" id="UP000738325">
    <property type="component" value="Unassembled WGS sequence"/>
</dbReference>
<reference evidence="4" key="1">
    <citation type="journal article" date="2020" name="Fungal Divers.">
        <title>Resolving the Mortierellaceae phylogeny through synthesis of multi-gene phylogenetics and phylogenomics.</title>
        <authorList>
            <person name="Vandepol N."/>
            <person name="Liber J."/>
            <person name="Desiro A."/>
            <person name="Na H."/>
            <person name="Kennedy M."/>
            <person name="Barry K."/>
            <person name="Grigoriev I.V."/>
            <person name="Miller A.N."/>
            <person name="O'Donnell K."/>
            <person name="Stajich J.E."/>
            <person name="Bonito G."/>
        </authorList>
    </citation>
    <scope>NUCLEOTIDE SEQUENCE</scope>
    <source>
        <strain evidence="4">REB-010B</strain>
    </source>
</reference>
<keyword evidence="5" id="KW-1185">Reference proteome</keyword>
<dbReference type="GO" id="GO:0005509">
    <property type="term" value="F:calcium ion binding"/>
    <property type="evidence" value="ECO:0007669"/>
    <property type="project" value="TreeGrafter"/>
</dbReference>
<dbReference type="PANTHER" id="PTHR45911:SF4">
    <property type="entry name" value="MULTIPLE C2 AND TRANSMEMBRANE DOMAIN-CONTAINING PROTEIN"/>
    <property type="match status" value="1"/>
</dbReference>
<sequence length="197" mass="21397">MHSLQVSVLRANQLDDVETVGKNDPYCRVSLVNDDKTKFQKTAVKKDAGKNVEWNQTLTLEDFQPTQHHLLYVDILDDDLMSDAPIGFAAIPLSQVEHATGRAMKGTFNLFTPGGKQKGTVSLFLAILSAGQGNVQVPDVSEMQGLSEIDNDHQHRIKSMKRKEQATDAAMAAGVIGGLLGAKALFDGHKTAAKKEV</sequence>
<evidence type="ECO:0000256" key="2">
    <source>
        <dbReference type="ARBA" id="ARBA00022837"/>
    </source>
</evidence>
<comment type="caution">
    <text evidence="4">The sequence shown here is derived from an EMBL/GenBank/DDBJ whole genome shotgun (WGS) entry which is preliminary data.</text>
</comment>
<dbReference type="Pfam" id="PF00168">
    <property type="entry name" value="C2"/>
    <property type="match status" value="1"/>
</dbReference>
<dbReference type="AlphaFoldDB" id="A0A9P6USI6"/>
<protein>
    <recommendedName>
        <fullName evidence="3">C2 domain-containing protein</fullName>
    </recommendedName>
</protein>
<dbReference type="GO" id="GO:0016020">
    <property type="term" value="C:membrane"/>
    <property type="evidence" value="ECO:0007669"/>
    <property type="project" value="TreeGrafter"/>
</dbReference>
<dbReference type="PROSITE" id="PS50004">
    <property type="entry name" value="C2"/>
    <property type="match status" value="1"/>
</dbReference>
<evidence type="ECO:0000313" key="5">
    <source>
        <dbReference type="Proteomes" id="UP000738325"/>
    </source>
</evidence>
<evidence type="ECO:0000256" key="1">
    <source>
        <dbReference type="ARBA" id="ARBA00022723"/>
    </source>
</evidence>
<dbReference type="EMBL" id="JAAAIP010000401">
    <property type="protein sequence ID" value="KAG0317838.1"/>
    <property type="molecule type" value="Genomic_DNA"/>
</dbReference>
<dbReference type="CDD" id="cd00030">
    <property type="entry name" value="C2"/>
    <property type="match status" value="1"/>
</dbReference>
<evidence type="ECO:0000313" key="4">
    <source>
        <dbReference type="EMBL" id="KAG0317838.1"/>
    </source>
</evidence>
<dbReference type="InterPro" id="IPR035892">
    <property type="entry name" value="C2_domain_sf"/>
</dbReference>
<feature type="domain" description="C2" evidence="3">
    <location>
        <begin position="1"/>
        <end position="108"/>
    </location>
</feature>
<dbReference type="SUPFAM" id="SSF49562">
    <property type="entry name" value="C2 domain (Calcium/lipid-binding domain, CaLB)"/>
    <property type="match status" value="1"/>
</dbReference>
<organism evidence="4 5">
    <name type="scientific">Dissophora globulifera</name>
    <dbReference type="NCBI Taxonomy" id="979702"/>
    <lineage>
        <taxon>Eukaryota</taxon>
        <taxon>Fungi</taxon>
        <taxon>Fungi incertae sedis</taxon>
        <taxon>Mucoromycota</taxon>
        <taxon>Mortierellomycotina</taxon>
        <taxon>Mortierellomycetes</taxon>
        <taxon>Mortierellales</taxon>
        <taxon>Mortierellaceae</taxon>
        <taxon>Dissophora</taxon>
    </lineage>
</organism>
<dbReference type="SMART" id="SM00239">
    <property type="entry name" value="C2"/>
    <property type="match status" value="1"/>
</dbReference>
<name>A0A9P6USI6_9FUNG</name>
<dbReference type="Gene3D" id="2.60.40.150">
    <property type="entry name" value="C2 domain"/>
    <property type="match status" value="1"/>
</dbReference>
<keyword evidence="2" id="KW-0106">Calcium</keyword>
<dbReference type="OrthoDB" id="270970at2759"/>
<accession>A0A9P6USI6</accession>
<keyword evidence="1" id="KW-0479">Metal-binding</keyword>
<dbReference type="InterPro" id="IPR000008">
    <property type="entry name" value="C2_dom"/>
</dbReference>
<evidence type="ECO:0000259" key="3">
    <source>
        <dbReference type="PROSITE" id="PS50004"/>
    </source>
</evidence>
<proteinExistence type="predicted"/>
<gene>
    <name evidence="4" type="ORF">BGZ99_006065</name>
</gene>
<dbReference type="PANTHER" id="PTHR45911">
    <property type="entry name" value="C2 DOMAIN-CONTAINING PROTEIN"/>
    <property type="match status" value="1"/>
</dbReference>